<dbReference type="FunFam" id="3.60.10.10:FF:000018">
    <property type="entry name" value="2',5'-phosphodiesterase 12"/>
    <property type="match status" value="1"/>
</dbReference>
<dbReference type="InterPro" id="IPR005135">
    <property type="entry name" value="Endo/exonuclease/phosphatase"/>
</dbReference>
<keyword evidence="11" id="KW-0496">Mitochondrion</keyword>
<dbReference type="AlphaFoldDB" id="A0AAE1GUJ7"/>
<evidence type="ECO:0000256" key="4">
    <source>
        <dbReference type="ARBA" id="ARBA00022664"/>
    </source>
</evidence>
<evidence type="ECO:0000256" key="3">
    <source>
        <dbReference type="ARBA" id="ARBA00022553"/>
    </source>
</evidence>
<dbReference type="Pfam" id="PF03372">
    <property type="entry name" value="Exo_endo_phos"/>
    <property type="match status" value="1"/>
</dbReference>
<dbReference type="Pfam" id="PF21171">
    <property type="entry name" value="PDE12-like_N"/>
    <property type="match status" value="1"/>
</dbReference>
<dbReference type="SUPFAM" id="SSF56219">
    <property type="entry name" value="DNase I-like"/>
    <property type="match status" value="1"/>
</dbReference>
<dbReference type="Proteomes" id="UP001219518">
    <property type="component" value="Unassembled WGS sequence"/>
</dbReference>
<dbReference type="PANTHER" id="PTHR12121:SF37">
    <property type="entry name" value="2',5'-PHOSPHODIESTERASE 12"/>
    <property type="match status" value="1"/>
</dbReference>
<dbReference type="GO" id="GO:0046872">
    <property type="term" value="F:metal ion binding"/>
    <property type="evidence" value="ECO:0007669"/>
    <property type="project" value="UniProtKB-KW"/>
</dbReference>
<organism evidence="16 17">
    <name type="scientific">Frankliniella fusca</name>
    <dbReference type="NCBI Taxonomy" id="407009"/>
    <lineage>
        <taxon>Eukaryota</taxon>
        <taxon>Metazoa</taxon>
        <taxon>Ecdysozoa</taxon>
        <taxon>Arthropoda</taxon>
        <taxon>Hexapoda</taxon>
        <taxon>Insecta</taxon>
        <taxon>Pterygota</taxon>
        <taxon>Neoptera</taxon>
        <taxon>Paraneoptera</taxon>
        <taxon>Thysanoptera</taxon>
        <taxon>Terebrantia</taxon>
        <taxon>Thripoidea</taxon>
        <taxon>Thripidae</taxon>
        <taxon>Frankliniella</taxon>
    </lineage>
</organism>
<evidence type="ECO:0000256" key="11">
    <source>
        <dbReference type="ARBA" id="ARBA00023128"/>
    </source>
</evidence>
<dbReference type="EMBL" id="JAHWGI010000083">
    <property type="protein sequence ID" value="KAK3909043.1"/>
    <property type="molecule type" value="Genomic_DNA"/>
</dbReference>
<evidence type="ECO:0000256" key="5">
    <source>
        <dbReference type="ARBA" id="ARBA00022722"/>
    </source>
</evidence>
<evidence type="ECO:0000313" key="16">
    <source>
        <dbReference type="EMBL" id="KAK3909043.1"/>
    </source>
</evidence>
<dbReference type="Gene3D" id="3.60.10.10">
    <property type="entry name" value="Endonuclease/exonuclease/phosphatase"/>
    <property type="match status" value="1"/>
</dbReference>
<evidence type="ECO:0000259" key="15">
    <source>
        <dbReference type="Pfam" id="PF21171"/>
    </source>
</evidence>
<dbReference type="PANTHER" id="PTHR12121">
    <property type="entry name" value="CARBON CATABOLITE REPRESSOR PROTEIN 4"/>
    <property type="match status" value="1"/>
</dbReference>
<evidence type="ECO:0000256" key="2">
    <source>
        <dbReference type="ARBA" id="ARBA00004305"/>
    </source>
</evidence>
<accession>A0AAE1GUJ7</accession>
<keyword evidence="9" id="KW-0460">Magnesium</keyword>
<keyword evidence="17" id="KW-1185">Reference proteome</keyword>
<dbReference type="GO" id="GO:0006397">
    <property type="term" value="P:mRNA processing"/>
    <property type="evidence" value="ECO:0007669"/>
    <property type="project" value="UniProtKB-KW"/>
</dbReference>
<reference evidence="16" key="1">
    <citation type="submission" date="2021-07" db="EMBL/GenBank/DDBJ databases">
        <authorList>
            <person name="Catto M.A."/>
            <person name="Jacobson A."/>
            <person name="Kennedy G."/>
            <person name="Labadie P."/>
            <person name="Hunt B.G."/>
            <person name="Srinivasan R."/>
        </authorList>
    </citation>
    <scope>NUCLEOTIDE SEQUENCE</scope>
    <source>
        <strain evidence="16">PL_HMW_Pooled</strain>
        <tissue evidence="16">Head</tissue>
    </source>
</reference>
<name>A0AAE1GUJ7_9NEOP</name>
<keyword evidence="7" id="KW-0378">Hydrolase</keyword>
<evidence type="ECO:0000256" key="8">
    <source>
        <dbReference type="ARBA" id="ARBA00022839"/>
    </source>
</evidence>
<evidence type="ECO:0000313" key="17">
    <source>
        <dbReference type="Proteomes" id="UP001219518"/>
    </source>
</evidence>
<dbReference type="GO" id="GO:0005759">
    <property type="term" value="C:mitochondrial matrix"/>
    <property type="evidence" value="ECO:0007669"/>
    <property type="project" value="UniProtKB-SubCell"/>
</dbReference>
<feature type="domain" description="Endonuclease/exonuclease/phosphatase" evidence="14">
    <location>
        <begin position="276"/>
        <end position="584"/>
    </location>
</feature>
<dbReference type="InterPro" id="IPR050410">
    <property type="entry name" value="CCR4/nocturin_mRNA_transcr"/>
</dbReference>
<keyword evidence="8" id="KW-0269">Exonuclease</keyword>
<proteinExistence type="predicted"/>
<keyword evidence="10" id="KW-0809">Transit peptide</keyword>
<sequence length="595" mass="67754">MVLHRFLLSRFYQVRPQIFLRFKGFTMAEMQNAYICHPKGSDRFSFTFHYVNDNLGVNRKFNLNRECQETINTFLNRVQCNVEKIVNQVHAKRRKKAAKKKDSGENYDTEPAPQVTVELLRSGNPVPSDDSCLSLLESKDLLILSLSGKKYHIVINPPWVEDFQLPRSILSNFPVYPCKFVGSNLNQIDCEFVWYRKTQTGVEWKEIGSGFSYTPTVEDIGHILKVTCQPRREMISGPVVEAVSKSCVEAGPGECPFELRHAFTKERTVGDSFRVMTYNILAGMYSDTDIAKTELFAHCPPYALDIDYRKQLLMKEILGYNADIICLQEVDESVYDADLLPILSLQGYSGVFNRKGGVREGLACFLYTKRFRMVKTDTSLLSAELSERSCYSSIWNTVKNNGPLLERLKDKPTTAQATVVQSLERPEKWLVIGNTHLYFHPDADHVRLLQGGQTILFLEEVVSKIKEDHPAAEVSVIFCGDFNSTPDCGVFRLLTTGFAPDTLEDWKSNENEKISGLSLRQPFKLDSACGTPPFTNYTVGFSGCLDYIYYQTDSLQVKEVYPLYTDEEIKKYTALPNIVFPSDHIALISDIQWSR</sequence>
<evidence type="ECO:0000256" key="7">
    <source>
        <dbReference type="ARBA" id="ARBA00022801"/>
    </source>
</evidence>
<keyword evidence="4" id="KW-0507">mRNA processing</keyword>
<reference evidence="16" key="2">
    <citation type="journal article" date="2023" name="BMC Genomics">
        <title>Pest status, molecular evolution, and epigenetic factors derived from the genome assembly of Frankliniella fusca, a thysanopteran phytovirus vector.</title>
        <authorList>
            <person name="Catto M.A."/>
            <person name="Labadie P.E."/>
            <person name="Jacobson A.L."/>
            <person name="Kennedy G.G."/>
            <person name="Srinivasan R."/>
            <person name="Hunt B.G."/>
        </authorList>
    </citation>
    <scope>NUCLEOTIDE SEQUENCE</scope>
    <source>
        <strain evidence="16">PL_HMW_Pooled</strain>
    </source>
</reference>
<dbReference type="InterPro" id="IPR036691">
    <property type="entry name" value="Endo/exonu/phosph_ase_sf"/>
</dbReference>
<evidence type="ECO:0000256" key="1">
    <source>
        <dbReference type="ARBA" id="ARBA00001946"/>
    </source>
</evidence>
<dbReference type="GO" id="GO:0000288">
    <property type="term" value="P:nuclear-transcribed mRNA catabolic process, deadenylation-dependent decay"/>
    <property type="evidence" value="ECO:0007669"/>
    <property type="project" value="TreeGrafter"/>
</dbReference>
<dbReference type="GO" id="GO:0004535">
    <property type="term" value="F:poly(A)-specific ribonuclease activity"/>
    <property type="evidence" value="ECO:0007669"/>
    <property type="project" value="UniProtKB-ARBA"/>
</dbReference>
<evidence type="ECO:0000256" key="6">
    <source>
        <dbReference type="ARBA" id="ARBA00022723"/>
    </source>
</evidence>
<evidence type="ECO:0000256" key="10">
    <source>
        <dbReference type="ARBA" id="ARBA00022946"/>
    </source>
</evidence>
<keyword evidence="3" id="KW-0597">Phosphoprotein</keyword>
<keyword evidence="6" id="KW-0479">Metal-binding</keyword>
<keyword evidence="5" id="KW-0540">Nuclease</keyword>
<evidence type="ECO:0000256" key="9">
    <source>
        <dbReference type="ARBA" id="ARBA00022842"/>
    </source>
</evidence>
<dbReference type="InterPro" id="IPR048821">
    <property type="entry name" value="PDE12-like_N"/>
</dbReference>
<comment type="subcellular location">
    <subcellularLocation>
        <location evidence="2">Mitochondrion matrix</location>
    </subcellularLocation>
</comment>
<comment type="cofactor">
    <cofactor evidence="1">
        <name>Mg(2+)</name>
        <dbReference type="ChEBI" id="CHEBI:18420"/>
    </cofactor>
</comment>
<gene>
    <name evidence="16" type="ORF">KUF71_019299</name>
</gene>
<evidence type="ECO:0000256" key="12">
    <source>
        <dbReference type="ARBA" id="ARBA00072755"/>
    </source>
</evidence>
<protein>
    <recommendedName>
        <fullName evidence="12">2',5'-phosphodiesterase 12</fullName>
    </recommendedName>
    <alternativeName>
        <fullName evidence="13">Mitochondrial deadenylase</fullName>
    </alternativeName>
</protein>
<comment type="caution">
    <text evidence="16">The sequence shown here is derived from an EMBL/GenBank/DDBJ whole genome shotgun (WGS) entry which is preliminary data.</text>
</comment>
<evidence type="ECO:0000256" key="13">
    <source>
        <dbReference type="ARBA" id="ARBA00083541"/>
    </source>
</evidence>
<feature type="domain" description="2',5'-phosphodiesterase 12-like N-terminal" evidence="15">
    <location>
        <begin position="157"/>
        <end position="249"/>
    </location>
</feature>
<evidence type="ECO:0000259" key="14">
    <source>
        <dbReference type="Pfam" id="PF03372"/>
    </source>
</evidence>